<dbReference type="HOGENOM" id="CLU_2301294_0_0_7"/>
<gene>
    <name evidence="1" type="ORF">DESPIG_01939</name>
</gene>
<sequence length="100" mass="10940">MTRPDIQRSIHMEQDKTVIVGSLKDAAHAGYAQGFHEGYQAACMVVKAVAEAWRKEPYAYDLDGAVKALEMSREKAVAMMGTPSFEVTPAPVQPMPDTVN</sequence>
<dbReference type="AlphaFoldDB" id="B6WV24"/>
<dbReference type="EMBL" id="ABXU01000060">
    <property type="protein sequence ID" value="EEB33187.1"/>
    <property type="molecule type" value="Genomic_DNA"/>
</dbReference>
<evidence type="ECO:0000313" key="1">
    <source>
        <dbReference type="EMBL" id="EEB33187.1"/>
    </source>
</evidence>
<protein>
    <submittedName>
        <fullName evidence="1">Uncharacterized protein</fullName>
    </submittedName>
</protein>
<reference evidence="1 2" key="1">
    <citation type="submission" date="2008-10" db="EMBL/GenBank/DDBJ databases">
        <title>Draft genome sequence of Desulvovibrio piger (ATCC 29098).</title>
        <authorList>
            <person name="Sudarsanam P."/>
            <person name="Ley R."/>
            <person name="Guruge J."/>
            <person name="Turnbaugh P.J."/>
            <person name="Mahowald M."/>
            <person name="Liep D."/>
            <person name="Gordon J."/>
        </authorList>
    </citation>
    <scope>NUCLEOTIDE SEQUENCE [LARGE SCALE GENOMIC DNA]</scope>
    <source>
        <strain evidence="1 2">ATCC 29098</strain>
    </source>
</reference>
<organism evidence="1 2">
    <name type="scientific">Desulfovibrio piger ATCC 29098</name>
    <dbReference type="NCBI Taxonomy" id="411464"/>
    <lineage>
        <taxon>Bacteria</taxon>
        <taxon>Pseudomonadati</taxon>
        <taxon>Thermodesulfobacteriota</taxon>
        <taxon>Desulfovibrionia</taxon>
        <taxon>Desulfovibrionales</taxon>
        <taxon>Desulfovibrionaceae</taxon>
        <taxon>Desulfovibrio</taxon>
    </lineage>
</organism>
<proteinExistence type="predicted"/>
<comment type="caution">
    <text evidence="1">The sequence shown here is derived from an EMBL/GenBank/DDBJ whole genome shotgun (WGS) entry which is preliminary data.</text>
</comment>
<reference evidence="1 2" key="2">
    <citation type="submission" date="2008-10" db="EMBL/GenBank/DDBJ databases">
        <authorList>
            <person name="Fulton L."/>
            <person name="Clifton S."/>
            <person name="Fulton B."/>
            <person name="Xu J."/>
            <person name="Minx P."/>
            <person name="Pepin K.H."/>
            <person name="Johnson M."/>
            <person name="Bhonagiri V."/>
            <person name="Nash W.E."/>
            <person name="Mardis E.R."/>
            <person name="Wilson R.K."/>
        </authorList>
    </citation>
    <scope>NUCLEOTIDE SEQUENCE [LARGE SCALE GENOMIC DNA]</scope>
    <source>
        <strain evidence="1 2">ATCC 29098</strain>
    </source>
</reference>
<accession>B6WV24</accession>
<dbReference type="Proteomes" id="UP000003676">
    <property type="component" value="Unassembled WGS sequence"/>
</dbReference>
<evidence type="ECO:0000313" key="2">
    <source>
        <dbReference type="Proteomes" id="UP000003676"/>
    </source>
</evidence>
<name>B6WV24_9BACT</name>